<dbReference type="Proteomes" id="UP001500542">
    <property type="component" value="Unassembled WGS sequence"/>
</dbReference>
<proteinExistence type="predicted"/>
<gene>
    <name evidence="1" type="ORF">GCM10009554_45060</name>
</gene>
<dbReference type="EMBL" id="BAAAHK010000011">
    <property type="protein sequence ID" value="GAA0947929.1"/>
    <property type="molecule type" value="Genomic_DNA"/>
</dbReference>
<accession>A0ABP4BDT5</accession>
<evidence type="ECO:0000313" key="1">
    <source>
        <dbReference type="EMBL" id="GAA0947929.1"/>
    </source>
</evidence>
<keyword evidence="2" id="KW-1185">Reference proteome</keyword>
<organism evidence="1 2">
    <name type="scientific">Kribbella koreensis</name>
    <dbReference type="NCBI Taxonomy" id="57909"/>
    <lineage>
        <taxon>Bacteria</taxon>
        <taxon>Bacillati</taxon>
        <taxon>Actinomycetota</taxon>
        <taxon>Actinomycetes</taxon>
        <taxon>Propionibacteriales</taxon>
        <taxon>Kribbellaceae</taxon>
        <taxon>Kribbella</taxon>
    </lineage>
</organism>
<sequence>MNRLGIDIGRVIINSPPGQDTAFFGGTPEAALHTPAVPGAFDTIPRLVDLFNGQAWLISKCGPRIQQRSLAWLHHHGFFPHTGIPAENIRFCLRRPDKAIHCADLAITHFIDDKADVHAALRGLVPHRYLFGPQRSVPADLTHTPTWPTAEAAIRTDLAPS</sequence>
<name>A0ABP4BDT5_9ACTN</name>
<dbReference type="RefSeq" id="WP_343973382.1">
    <property type="nucleotide sequence ID" value="NZ_BAAAHK010000011.1"/>
</dbReference>
<protein>
    <submittedName>
        <fullName evidence="1">Uncharacterized protein</fullName>
    </submittedName>
</protein>
<evidence type="ECO:0000313" key="2">
    <source>
        <dbReference type="Proteomes" id="UP001500542"/>
    </source>
</evidence>
<reference evidence="2" key="1">
    <citation type="journal article" date="2019" name="Int. J. Syst. Evol. Microbiol.">
        <title>The Global Catalogue of Microorganisms (GCM) 10K type strain sequencing project: providing services to taxonomists for standard genome sequencing and annotation.</title>
        <authorList>
            <consortium name="The Broad Institute Genomics Platform"/>
            <consortium name="The Broad Institute Genome Sequencing Center for Infectious Disease"/>
            <person name="Wu L."/>
            <person name="Ma J."/>
        </authorList>
    </citation>
    <scope>NUCLEOTIDE SEQUENCE [LARGE SCALE GENOMIC DNA]</scope>
    <source>
        <strain evidence="2">JCM 10977</strain>
    </source>
</reference>
<comment type="caution">
    <text evidence="1">The sequence shown here is derived from an EMBL/GenBank/DDBJ whole genome shotgun (WGS) entry which is preliminary data.</text>
</comment>